<dbReference type="InterPro" id="IPR048126">
    <property type="entry name" value="Toxin_VasX"/>
</dbReference>
<feature type="coiled-coil region" evidence="1">
    <location>
        <begin position="347"/>
        <end position="407"/>
    </location>
</feature>
<gene>
    <name evidence="4" type="ORF">E4T21_08230</name>
</gene>
<proteinExistence type="predicted"/>
<feature type="domain" description="Toxin VasX N-terminal region" evidence="3">
    <location>
        <begin position="27"/>
        <end position="222"/>
    </location>
</feature>
<name>A0A5C1NCX5_9GAMM</name>
<evidence type="ECO:0000313" key="5">
    <source>
        <dbReference type="Proteomes" id="UP000324285"/>
    </source>
</evidence>
<dbReference type="EMBL" id="CP038437">
    <property type="protein sequence ID" value="QEM81532.1"/>
    <property type="molecule type" value="Genomic_DNA"/>
</dbReference>
<feature type="transmembrane region" description="Helical" evidence="2">
    <location>
        <begin position="877"/>
        <end position="899"/>
    </location>
</feature>
<keyword evidence="2" id="KW-1133">Transmembrane helix</keyword>
<organism evidence="4 5">
    <name type="scientific">Halomonas binhaiensis</name>
    <dbReference type="NCBI Taxonomy" id="2562282"/>
    <lineage>
        <taxon>Bacteria</taxon>
        <taxon>Pseudomonadati</taxon>
        <taxon>Pseudomonadota</taxon>
        <taxon>Gammaproteobacteria</taxon>
        <taxon>Oceanospirillales</taxon>
        <taxon>Halomonadaceae</taxon>
        <taxon>Halomonas</taxon>
    </lineage>
</organism>
<dbReference type="RefSeq" id="WP_149284543.1">
    <property type="nucleotide sequence ID" value="NZ_CP038437.2"/>
</dbReference>
<evidence type="ECO:0000313" key="4">
    <source>
        <dbReference type="EMBL" id="QEM81532.1"/>
    </source>
</evidence>
<reference evidence="4" key="1">
    <citation type="submission" date="2021-02" db="EMBL/GenBank/DDBJ databases">
        <title>Strain Y2R2, a novel species of the genus Halomonas.</title>
        <authorList>
            <person name="Huang H."/>
        </authorList>
    </citation>
    <scope>NUCLEOTIDE SEQUENCE</scope>
    <source>
        <strain evidence="4">Y2R2</strain>
    </source>
</reference>
<dbReference type="Proteomes" id="UP000324285">
    <property type="component" value="Chromosome"/>
</dbReference>
<sequence>MAKEFDPAGLDAAASAGESAVLEDGRCPTCERKGLPILPVRLAVCQRTSLNSGIPELAAERVAAFTDITLDKSLENGEERTRTLSDEVKEEITEAQGGKANKYILRQLRPGYLYFYDPSNPEGYHWTSYVINEDGMYRFFSVRDNPPSVSDAAFDCREKGEEEQKTKALNACVVTLTHVEAMQDLFYAFTEHPWSREHRKMIEGDAEWREAHMQKINIPAWIAGQSQSGNGPGYGFTIDELDQVAEFSDGAAGMEKHFWPKSDRQLFTREELQEVMTIRLSAAPQGMKDKGLILAVKDELGVIEELNAYRHNALGMVDEFLKQGDGDNRRKLVAMQAIDAFKENFKRAHVERANQQYEQGIESLEEERRPSDEAMARLNTQIEEARASGNERELERLESQKSRAEQLREPLFGLQEDRLELLRHHRLNSAENLADSHDQQLLEYYDAAALEGFREDYYKELEKSEALIEVLDADYAFWLRDHVRPLMDRYSKTDYETGLRLSSLLSNGLRGGILAPASASVWMLWARELDGEDSLLRRMLFLNMQDMASQSLSDRQSLGDGDFFGREALLGWAERFAEKDEALPAGQREERANKYQTTMPLLVSVAGNSLSALAINECHHTCVAGGNSALKSFLRYTQLIYVGDPDVWQGNKSLPLMQKVTLTKGEYHAWLTYISEHVTKASGKRLNVDDALPFIEGTGGNFAVNSEDNDALISVALPVFDEQGNALDIFDAKDVGKRSDDLWQNARDVTAKIVGEKPMNKTIAAGLVTWNAVGTVWDELTGEADADMLKLSGAIVNLGTSSMQLIEEYAVIRTAAVGPSGSAAANWVGSGAWALAKPVLSVAAGVLSIVDGFKKLSEAAHGKRLGIPDSLISRRELVGGATIAGGVLGLIGLAVPALGIPAVGIIIGIVMLVIAFAFVELVAPSVGMWINRSILGYHRGQVEEFKSADEERASLDMVFRGVTVELTWENALNAGPAVMPHMMPAEQQPARVSGYPAIAGQNEPEYTAKRIALKVTVPKLDEVYIALSLDGNVGEKERPENLYRYELKKEKGNSGLAILEAGKDPESNVAPISINTKDDSYSIEIVRTRDNSTLGNGVRLSVVFQGAGVDNERKQDVFTIHF</sequence>
<dbReference type="InterPro" id="IPR046864">
    <property type="entry name" value="VasX_N"/>
</dbReference>
<dbReference type="NCBIfam" id="NF041559">
    <property type="entry name" value="BTH_I2691_fam"/>
    <property type="match status" value="1"/>
</dbReference>
<dbReference type="Pfam" id="PF20249">
    <property type="entry name" value="VasX_N"/>
    <property type="match status" value="1"/>
</dbReference>
<protein>
    <recommendedName>
        <fullName evidence="3">Toxin VasX N-terminal region domain-containing protein</fullName>
    </recommendedName>
</protein>
<keyword evidence="1" id="KW-0175">Coiled coil</keyword>
<dbReference type="KEGG" id="hbh:E4T21_08230"/>
<evidence type="ECO:0000256" key="1">
    <source>
        <dbReference type="SAM" id="Coils"/>
    </source>
</evidence>
<keyword evidence="5" id="KW-1185">Reference proteome</keyword>
<dbReference type="AlphaFoldDB" id="A0A5C1NCX5"/>
<keyword evidence="2" id="KW-0812">Transmembrane</keyword>
<feature type="transmembrane region" description="Helical" evidence="2">
    <location>
        <begin position="905"/>
        <end position="930"/>
    </location>
</feature>
<dbReference type="CDD" id="cd20707">
    <property type="entry name" value="MIX_III"/>
    <property type="match status" value="1"/>
</dbReference>
<accession>A0A5C1NCX5</accession>
<evidence type="ECO:0000256" key="2">
    <source>
        <dbReference type="SAM" id="Phobius"/>
    </source>
</evidence>
<dbReference type="OrthoDB" id="6178961at2"/>
<keyword evidence="2" id="KW-0472">Membrane</keyword>
<evidence type="ECO:0000259" key="3">
    <source>
        <dbReference type="Pfam" id="PF20249"/>
    </source>
</evidence>